<feature type="domain" description="RCK N-terminal" evidence="8">
    <location>
        <begin position="402"/>
        <end position="518"/>
    </location>
</feature>
<feature type="transmembrane region" description="Helical" evidence="7">
    <location>
        <begin position="83"/>
        <end position="103"/>
    </location>
</feature>
<dbReference type="InterPro" id="IPR006037">
    <property type="entry name" value="RCK_C"/>
</dbReference>
<feature type="transmembrane region" description="Helical" evidence="7">
    <location>
        <begin position="54"/>
        <end position="71"/>
    </location>
</feature>
<feature type="transmembrane region" description="Helical" evidence="7">
    <location>
        <begin position="146"/>
        <end position="168"/>
    </location>
</feature>
<dbReference type="GO" id="GO:0008324">
    <property type="term" value="F:monoatomic cation transmembrane transporter activity"/>
    <property type="evidence" value="ECO:0007669"/>
    <property type="project" value="InterPro"/>
</dbReference>
<dbReference type="PANTHER" id="PTHR42751">
    <property type="entry name" value="SODIUM/HYDROGEN EXCHANGER FAMILY/TRKA DOMAIN PROTEIN"/>
    <property type="match status" value="1"/>
</dbReference>
<evidence type="ECO:0000256" key="4">
    <source>
        <dbReference type="ARBA" id="ARBA00022692"/>
    </source>
</evidence>
<dbReference type="PROSITE" id="PS51202">
    <property type="entry name" value="RCK_C"/>
    <property type="match status" value="1"/>
</dbReference>
<dbReference type="SUPFAM" id="SSF116726">
    <property type="entry name" value="TrkA C-terminal domain-like"/>
    <property type="match status" value="1"/>
</dbReference>
<proteinExistence type="inferred from homology"/>
<keyword evidence="4 7" id="KW-0812">Transmembrane</keyword>
<protein>
    <submittedName>
        <fullName evidence="10">Cation:proton antiporter</fullName>
    </submittedName>
</protein>
<comment type="similarity">
    <text evidence="2">Belongs to the monovalent cation:proton antiporter 2 (CPA2) transporter (TC 2.A.37) family.</text>
</comment>
<dbReference type="InterPro" id="IPR003148">
    <property type="entry name" value="RCK_N"/>
</dbReference>
<dbReference type="Pfam" id="PF02254">
    <property type="entry name" value="TrkA_N"/>
    <property type="match status" value="1"/>
</dbReference>
<sequence length="659" mass="71026">MGIATDLIIVVIVGLLGGLAARKLNQPLILGYILAGIAVGPFTGGVTVSDVDEIEQLAEIGVALLLFSLGLEFSLKSLKPIRAIALGGSALQVLLTLLVGFALGRYLGWETTPSLWFSVAIASSSTAVIAKTLASRGQMGTLSSRVMLGMSIVQDILVIPLMVIMMSLESSGVSLVGVLKPLIKVILFVAAMLYAGARIIPHLMERVARWESRELFVLAVTATGLGVGYLTYSLDLSFAFGAFIAGLVLSESDYGRAALNDLVPVRDLFGLLFFVTIGMLFDPSFLVARWRTIAALLAAVTLARGTILAGTGRLFGYRNVIPLALFLGMIPLSEIAFIVLQRGLDSGAIPYDIYALALNVVILSMLLGPLATGLTGPAYGLVKRLKKPDAIRTVNLPPTGLADHVVIAGGGTFGRHIGFVLRSLEHPYLIIEPHHATFLKGQEEGLSLLFGDPGQDAIVEAAGIERARLLVITLRGRLETLDVFRAARKRNGTIPVMARAESREDRRLLEERGVTRVIDPEMEAGLEMARQALLQLDVPATVVHREIETLRRAGQADPFDGRPEHEALSRLRRATERIQLEWIYLHEGNPLVGKRLSETPIRSGFGLSVVAVGRDENAFPDVTGSLVLRAGDYVAVVGTQEQNRRFVEAFGTKRARSEP</sequence>
<keyword evidence="11" id="KW-1185">Reference proteome</keyword>
<reference evidence="11" key="1">
    <citation type="submission" date="2021-04" db="EMBL/GenBank/DDBJ databases">
        <title>A novel Synergistetes isolate from a pyrite-forming mixed culture.</title>
        <authorList>
            <person name="Bunk B."/>
            <person name="Sproer C."/>
            <person name="Spring S."/>
            <person name="Pester M."/>
        </authorList>
    </citation>
    <scope>NUCLEOTIDE SEQUENCE [LARGE SCALE GENOMIC DNA]</scope>
    <source>
        <strain evidence="11">J.5.4.2-T.3.5.2</strain>
    </source>
</reference>
<evidence type="ECO:0000256" key="6">
    <source>
        <dbReference type="ARBA" id="ARBA00023136"/>
    </source>
</evidence>
<evidence type="ECO:0000313" key="10">
    <source>
        <dbReference type="EMBL" id="QTX31801.1"/>
    </source>
</evidence>
<dbReference type="PROSITE" id="PS51201">
    <property type="entry name" value="RCK_N"/>
    <property type="match status" value="1"/>
</dbReference>
<feature type="transmembrane region" description="Helical" evidence="7">
    <location>
        <begin position="29"/>
        <end position="48"/>
    </location>
</feature>
<feature type="transmembrane region" description="Helical" evidence="7">
    <location>
        <begin position="353"/>
        <end position="382"/>
    </location>
</feature>
<feature type="transmembrane region" description="Helical" evidence="7">
    <location>
        <begin position="115"/>
        <end position="134"/>
    </location>
</feature>
<dbReference type="Pfam" id="PF00999">
    <property type="entry name" value="Na_H_Exchanger"/>
    <property type="match status" value="1"/>
</dbReference>
<dbReference type="KEGG" id="aram:KAR29_10715"/>
<feature type="domain" description="RCK C-terminal" evidence="9">
    <location>
        <begin position="568"/>
        <end position="653"/>
    </location>
</feature>
<dbReference type="Gene3D" id="3.30.70.1450">
    <property type="entry name" value="Regulator of K+ conductance, C-terminal domain"/>
    <property type="match status" value="1"/>
</dbReference>
<dbReference type="GO" id="GO:0015297">
    <property type="term" value="F:antiporter activity"/>
    <property type="evidence" value="ECO:0007669"/>
    <property type="project" value="InterPro"/>
</dbReference>
<feature type="transmembrane region" description="Helical" evidence="7">
    <location>
        <begin position="268"/>
        <end position="287"/>
    </location>
</feature>
<keyword evidence="6 7" id="KW-0472">Membrane</keyword>
<feature type="transmembrane region" description="Helical" evidence="7">
    <location>
        <begin position="174"/>
        <end position="195"/>
    </location>
</feature>
<accession>A0A9Q7A6F1</accession>
<evidence type="ECO:0000259" key="9">
    <source>
        <dbReference type="PROSITE" id="PS51202"/>
    </source>
</evidence>
<dbReference type="GO" id="GO:0016020">
    <property type="term" value="C:membrane"/>
    <property type="evidence" value="ECO:0007669"/>
    <property type="project" value="UniProtKB-SubCell"/>
</dbReference>
<evidence type="ECO:0000256" key="1">
    <source>
        <dbReference type="ARBA" id="ARBA00004141"/>
    </source>
</evidence>
<feature type="transmembrane region" description="Helical" evidence="7">
    <location>
        <begin position="215"/>
        <end position="232"/>
    </location>
</feature>
<dbReference type="InterPro" id="IPR036291">
    <property type="entry name" value="NAD(P)-bd_dom_sf"/>
</dbReference>
<dbReference type="PANTHER" id="PTHR42751:SF3">
    <property type="entry name" value="SODIUM_GLUTAMATE SYMPORTER"/>
    <property type="match status" value="1"/>
</dbReference>
<evidence type="ECO:0000256" key="2">
    <source>
        <dbReference type="ARBA" id="ARBA00005551"/>
    </source>
</evidence>
<feature type="transmembrane region" description="Helical" evidence="7">
    <location>
        <begin position="6"/>
        <end position="22"/>
    </location>
</feature>
<dbReference type="InterPro" id="IPR006153">
    <property type="entry name" value="Cation/H_exchanger_TM"/>
</dbReference>
<name>A0A9Q7A6F1_9BACT</name>
<dbReference type="SUPFAM" id="SSF51735">
    <property type="entry name" value="NAD(P)-binding Rossmann-fold domains"/>
    <property type="match status" value="1"/>
</dbReference>
<dbReference type="Proteomes" id="UP000671879">
    <property type="component" value="Chromosome"/>
</dbReference>
<dbReference type="AlphaFoldDB" id="A0A9Q7A6F1"/>
<organism evidence="10 11">
    <name type="scientific">Aminithiophilus ramosus</name>
    <dbReference type="NCBI Taxonomy" id="3029084"/>
    <lineage>
        <taxon>Bacteria</taxon>
        <taxon>Thermotogati</taxon>
        <taxon>Synergistota</taxon>
        <taxon>Synergistia</taxon>
        <taxon>Synergistales</taxon>
        <taxon>Aminithiophilaceae</taxon>
        <taxon>Aminithiophilus</taxon>
    </lineage>
</organism>
<keyword evidence="3" id="KW-0813">Transport</keyword>
<dbReference type="Pfam" id="PF02080">
    <property type="entry name" value="TrkA_C"/>
    <property type="match status" value="1"/>
</dbReference>
<dbReference type="GO" id="GO:0006813">
    <property type="term" value="P:potassium ion transport"/>
    <property type="evidence" value="ECO:0007669"/>
    <property type="project" value="InterPro"/>
</dbReference>
<dbReference type="Gene3D" id="1.20.1530.20">
    <property type="match status" value="1"/>
</dbReference>
<dbReference type="InterPro" id="IPR038770">
    <property type="entry name" value="Na+/solute_symporter_sf"/>
</dbReference>
<evidence type="ECO:0000259" key="8">
    <source>
        <dbReference type="PROSITE" id="PS51201"/>
    </source>
</evidence>
<keyword evidence="5 7" id="KW-1133">Transmembrane helix</keyword>
<dbReference type="InterPro" id="IPR036721">
    <property type="entry name" value="RCK_C_sf"/>
</dbReference>
<evidence type="ECO:0000313" key="11">
    <source>
        <dbReference type="Proteomes" id="UP000671879"/>
    </source>
</evidence>
<dbReference type="EMBL" id="CP072943">
    <property type="protein sequence ID" value="QTX31801.1"/>
    <property type="molecule type" value="Genomic_DNA"/>
</dbReference>
<evidence type="ECO:0000256" key="3">
    <source>
        <dbReference type="ARBA" id="ARBA00022448"/>
    </source>
</evidence>
<feature type="transmembrane region" description="Helical" evidence="7">
    <location>
        <begin position="293"/>
        <end position="311"/>
    </location>
</feature>
<dbReference type="GO" id="GO:1902600">
    <property type="term" value="P:proton transmembrane transport"/>
    <property type="evidence" value="ECO:0007669"/>
    <property type="project" value="InterPro"/>
</dbReference>
<feature type="transmembrane region" description="Helical" evidence="7">
    <location>
        <begin position="323"/>
        <end position="341"/>
    </location>
</feature>
<evidence type="ECO:0000256" key="7">
    <source>
        <dbReference type="SAM" id="Phobius"/>
    </source>
</evidence>
<evidence type="ECO:0000256" key="5">
    <source>
        <dbReference type="ARBA" id="ARBA00022989"/>
    </source>
</evidence>
<dbReference type="RefSeq" id="WP_274372986.1">
    <property type="nucleotide sequence ID" value="NZ_CP072943.1"/>
</dbReference>
<comment type="subcellular location">
    <subcellularLocation>
        <location evidence="1">Membrane</location>
        <topology evidence="1">Multi-pass membrane protein</topology>
    </subcellularLocation>
</comment>
<dbReference type="Gene3D" id="3.40.50.720">
    <property type="entry name" value="NAD(P)-binding Rossmann-like Domain"/>
    <property type="match status" value="1"/>
</dbReference>
<gene>
    <name evidence="10" type="ORF">KAR29_10715</name>
</gene>